<dbReference type="CDD" id="cd00156">
    <property type="entry name" value="REC"/>
    <property type="match status" value="1"/>
</dbReference>
<feature type="coiled-coil region" evidence="7">
    <location>
        <begin position="138"/>
        <end position="172"/>
    </location>
</feature>
<dbReference type="HOGENOM" id="CLU_000445_69_17_12"/>
<name>H9UIR4_SPIAZ</name>
<dbReference type="SMART" id="SM00448">
    <property type="entry name" value="REC"/>
    <property type="match status" value="1"/>
</dbReference>
<sequence>MYNYVDPREIKAHMLIVDDDQQNAEIAAAFFGDWNLDITHAESADRALELIDETTYDIILMDIMMPHMDGITLTEKIKSRPDYIDVPIIFLTAKVDKQTMRQAFEARGSDYLTKPFWGVELQLRVGVQLKNRYMHLFLGNLNTEIEKQKRRAEKAESELAAARKRIAELESGK</sequence>
<keyword evidence="4" id="KW-0238">DNA-binding</keyword>
<dbReference type="Gene3D" id="3.40.50.2300">
    <property type="match status" value="1"/>
</dbReference>
<keyword evidence="5" id="KW-0804">Transcription</keyword>
<keyword evidence="2" id="KW-0902">Two-component regulatory system</keyword>
<evidence type="ECO:0000256" key="6">
    <source>
        <dbReference type="PROSITE-ProRule" id="PRU00169"/>
    </source>
</evidence>
<dbReference type="EMBL" id="CP003282">
    <property type="protein sequence ID" value="AFG37407.1"/>
    <property type="molecule type" value="Genomic_DNA"/>
</dbReference>
<evidence type="ECO:0000256" key="4">
    <source>
        <dbReference type="ARBA" id="ARBA00023125"/>
    </source>
</evidence>
<dbReference type="InterPro" id="IPR039420">
    <property type="entry name" value="WalR-like"/>
</dbReference>
<dbReference type="PANTHER" id="PTHR48111:SF1">
    <property type="entry name" value="TWO-COMPONENT RESPONSE REGULATOR ORR33"/>
    <property type="match status" value="1"/>
</dbReference>
<evidence type="ECO:0000259" key="8">
    <source>
        <dbReference type="PROSITE" id="PS50110"/>
    </source>
</evidence>
<dbReference type="Proteomes" id="UP000007383">
    <property type="component" value="Chromosome"/>
</dbReference>
<evidence type="ECO:0000256" key="3">
    <source>
        <dbReference type="ARBA" id="ARBA00023015"/>
    </source>
</evidence>
<dbReference type="GO" id="GO:0006355">
    <property type="term" value="P:regulation of DNA-templated transcription"/>
    <property type="evidence" value="ECO:0007669"/>
    <property type="project" value="TreeGrafter"/>
</dbReference>
<organism evidence="9 10">
    <name type="scientific">Spirochaeta africana (strain ATCC 700263 / DSM 8902 / Z-7692)</name>
    <dbReference type="NCBI Taxonomy" id="889378"/>
    <lineage>
        <taxon>Bacteria</taxon>
        <taxon>Pseudomonadati</taxon>
        <taxon>Spirochaetota</taxon>
        <taxon>Spirochaetia</taxon>
        <taxon>Spirochaetales</taxon>
        <taxon>Spirochaetaceae</taxon>
        <taxon>Spirochaeta</taxon>
    </lineage>
</organism>
<evidence type="ECO:0000256" key="1">
    <source>
        <dbReference type="ARBA" id="ARBA00022553"/>
    </source>
</evidence>
<keyword evidence="3" id="KW-0805">Transcription regulation</keyword>
<proteinExistence type="predicted"/>
<evidence type="ECO:0000256" key="2">
    <source>
        <dbReference type="ARBA" id="ARBA00023012"/>
    </source>
</evidence>
<keyword evidence="1 6" id="KW-0597">Phosphoprotein</keyword>
<dbReference type="InterPro" id="IPR011006">
    <property type="entry name" value="CheY-like_superfamily"/>
</dbReference>
<evidence type="ECO:0000313" key="10">
    <source>
        <dbReference type="Proteomes" id="UP000007383"/>
    </source>
</evidence>
<gene>
    <name evidence="9" type="ordered locus">Spiaf_1333</name>
</gene>
<feature type="modified residue" description="4-aspartylphosphate" evidence="6">
    <location>
        <position position="62"/>
    </location>
</feature>
<keyword evidence="7" id="KW-0175">Coiled coil</keyword>
<dbReference type="Pfam" id="PF00072">
    <property type="entry name" value="Response_reg"/>
    <property type="match status" value="1"/>
</dbReference>
<dbReference type="PANTHER" id="PTHR48111">
    <property type="entry name" value="REGULATOR OF RPOS"/>
    <property type="match status" value="1"/>
</dbReference>
<dbReference type="STRING" id="889378.Spiaf_1333"/>
<dbReference type="GO" id="GO:0000976">
    <property type="term" value="F:transcription cis-regulatory region binding"/>
    <property type="evidence" value="ECO:0007669"/>
    <property type="project" value="TreeGrafter"/>
</dbReference>
<reference evidence="10" key="1">
    <citation type="journal article" date="2013" name="Stand. Genomic Sci.">
        <title>Complete genome sequence of the halophilic bacterium Spirochaeta africana type strain (Z-7692(T)) from the alkaline Lake Magadi in the East African Rift.</title>
        <authorList>
            <person name="Liolos K."/>
            <person name="Abt B."/>
            <person name="Scheuner C."/>
            <person name="Teshima H."/>
            <person name="Held B."/>
            <person name="Lapidus A."/>
            <person name="Nolan M."/>
            <person name="Lucas S."/>
            <person name="Deshpande S."/>
            <person name="Cheng J.F."/>
            <person name="Tapia R."/>
            <person name="Goodwin L.A."/>
            <person name="Pitluck S."/>
            <person name="Pagani I."/>
            <person name="Ivanova N."/>
            <person name="Mavromatis K."/>
            <person name="Mikhailova N."/>
            <person name="Huntemann M."/>
            <person name="Pati A."/>
            <person name="Chen A."/>
            <person name="Palaniappan K."/>
            <person name="Land M."/>
            <person name="Rohde M."/>
            <person name="Tindall B.J."/>
            <person name="Detter J.C."/>
            <person name="Goker M."/>
            <person name="Bristow J."/>
            <person name="Eisen J.A."/>
            <person name="Markowitz V."/>
            <person name="Hugenholtz P."/>
            <person name="Woyke T."/>
            <person name="Klenk H.P."/>
            <person name="Kyrpides N.C."/>
        </authorList>
    </citation>
    <scope>NUCLEOTIDE SEQUENCE</scope>
    <source>
        <strain evidence="10">ATCC 700263 / DSM 8902 / Z-7692</strain>
    </source>
</reference>
<feature type="domain" description="Response regulatory" evidence="8">
    <location>
        <begin position="13"/>
        <end position="129"/>
    </location>
</feature>
<dbReference type="InterPro" id="IPR001789">
    <property type="entry name" value="Sig_transdc_resp-reg_receiver"/>
</dbReference>
<dbReference type="OrthoDB" id="9779586at2"/>
<dbReference type="GO" id="GO:0005829">
    <property type="term" value="C:cytosol"/>
    <property type="evidence" value="ECO:0007669"/>
    <property type="project" value="TreeGrafter"/>
</dbReference>
<dbReference type="GO" id="GO:0032993">
    <property type="term" value="C:protein-DNA complex"/>
    <property type="evidence" value="ECO:0007669"/>
    <property type="project" value="TreeGrafter"/>
</dbReference>
<dbReference type="PROSITE" id="PS50110">
    <property type="entry name" value="RESPONSE_REGULATORY"/>
    <property type="match status" value="1"/>
</dbReference>
<dbReference type="AlphaFoldDB" id="H9UIR4"/>
<protein>
    <submittedName>
        <fullName evidence="9">Response regulator containing a CheY-like receiver domain and an HD-GYP domain</fullName>
    </submittedName>
</protein>
<keyword evidence="10" id="KW-1185">Reference proteome</keyword>
<dbReference type="GO" id="GO:0000156">
    <property type="term" value="F:phosphorelay response regulator activity"/>
    <property type="evidence" value="ECO:0007669"/>
    <property type="project" value="TreeGrafter"/>
</dbReference>
<evidence type="ECO:0000313" key="9">
    <source>
        <dbReference type="EMBL" id="AFG37407.1"/>
    </source>
</evidence>
<dbReference type="RefSeq" id="WP_014455394.1">
    <property type="nucleotide sequence ID" value="NC_017098.1"/>
</dbReference>
<evidence type="ECO:0000256" key="5">
    <source>
        <dbReference type="ARBA" id="ARBA00023163"/>
    </source>
</evidence>
<dbReference type="KEGG" id="sfc:Spiaf_1333"/>
<dbReference type="PATRIC" id="fig|889378.3.peg.1338"/>
<evidence type="ECO:0000256" key="7">
    <source>
        <dbReference type="SAM" id="Coils"/>
    </source>
</evidence>
<dbReference type="SUPFAM" id="SSF52172">
    <property type="entry name" value="CheY-like"/>
    <property type="match status" value="1"/>
</dbReference>
<accession>H9UIR4</accession>
<dbReference type="eggNOG" id="COG3437">
    <property type="taxonomic scope" value="Bacteria"/>
</dbReference>